<dbReference type="OrthoDB" id="7066673at2"/>
<evidence type="ECO:0000259" key="1">
    <source>
        <dbReference type="Pfam" id="PF13538"/>
    </source>
</evidence>
<dbReference type="RefSeq" id="WP_092984006.1">
    <property type="nucleotide sequence ID" value="NZ_FNFY01000002.1"/>
</dbReference>
<evidence type="ECO:0000313" key="2">
    <source>
        <dbReference type="EMBL" id="SDK31390.1"/>
    </source>
</evidence>
<protein>
    <submittedName>
        <fullName evidence="2">Nuclease-related domain-containing protein</fullName>
    </submittedName>
</protein>
<dbReference type="Gene3D" id="3.40.50.300">
    <property type="entry name" value="P-loop containing nucleotide triphosphate hydrolases"/>
    <property type="match status" value="2"/>
</dbReference>
<keyword evidence="3" id="KW-1185">Reference proteome</keyword>
<reference evidence="3" key="1">
    <citation type="submission" date="2016-10" db="EMBL/GenBank/DDBJ databases">
        <authorList>
            <person name="Varghese N."/>
            <person name="Submissions S."/>
        </authorList>
    </citation>
    <scope>NUCLEOTIDE SEQUENCE [LARGE SCALE GENOMIC DNA]</scope>
    <source>
        <strain evidence="3">CGMCC 1.8895</strain>
    </source>
</reference>
<sequence>MTIKIIPSFEEIENFRVPLTAGEKECLKHLEVYLKESHPERDFEIYTQPNLFFSKPDIMVLEPNRSVWIIEVKDYSFEAYYISFNDKKDYWKVKNRGNANITSPFKILEDYKFNLMDYANSNLSEAAEDNNKIKLNRIVKTAAYFKNFKENHLREFEAHTNEYHQFRYSTILLSSDFKAKSEKLDMLFEETRYKSYQLDECDTADLRALINPGENGRNLAQPDFQTTKYASLAKSRQQQQKIRGKAGSAKTTLLAKRVADAVIRLEEPVLVACYNITMTNYLHDKVRSELAVRGRGNLTAEGVDIFNYHSLYHWSGNSEGTYNQGNPKEDRRYGAIFIDEGQDFEKEWFNSLKKDYLKYDNSEFVIFADENQNIYDRETGMEEDDTNHSKNLPITPVRGRWNVLNKDFRNKNQGINKLLNRFSKHFFDEDYIEQPELELSEPGRMKYTAIDDFSLDNVCEKVASYVKFLTEQGESVNDICVLSNSESLISDVEVQLRLNSSKHKAFRENATTFRPKADVGVESSTGEVGKRAAKMRFYRNSGPVKFSTIHSFKGWETRNVILVLTDKWAEGVTDTVRHRLVYTGLSRANNNMIIINDAGNSDYDEFFEGLKHKK</sequence>
<name>A0A1G9AXF1_9BACL</name>
<dbReference type="EMBL" id="FNFY01000002">
    <property type="protein sequence ID" value="SDK31390.1"/>
    <property type="molecule type" value="Genomic_DNA"/>
</dbReference>
<dbReference type="InterPro" id="IPR027417">
    <property type="entry name" value="P-loop_NTPase"/>
</dbReference>
<accession>A0A1G9AXF1</accession>
<dbReference type="AlphaFoldDB" id="A0A1G9AXF1"/>
<organism evidence="2 3">
    <name type="scientific">Lacicoccus qingdaonensis</name>
    <dbReference type="NCBI Taxonomy" id="576118"/>
    <lineage>
        <taxon>Bacteria</taxon>
        <taxon>Bacillati</taxon>
        <taxon>Bacillota</taxon>
        <taxon>Bacilli</taxon>
        <taxon>Bacillales</taxon>
        <taxon>Salinicoccaceae</taxon>
        <taxon>Lacicoccus</taxon>
    </lineage>
</organism>
<gene>
    <name evidence="2" type="ORF">SAMN05216216_10216</name>
</gene>
<dbReference type="InterPro" id="IPR027785">
    <property type="entry name" value="UvrD-like_helicase_C"/>
</dbReference>
<dbReference type="SUPFAM" id="SSF52540">
    <property type="entry name" value="P-loop containing nucleoside triphosphate hydrolases"/>
    <property type="match status" value="1"/>
</dbReference>
<evidence type="ECO:0000313" key="3">
    <source>
        <dbReference type="Proteomes" id="UP000199008"/>
    </source>
</evidence>
<feature type="domain" description="UvrD-like helicase C-terminal" evidence="1">
    <location>
        <begin position="546"/>
        <end position="593"/>
    </location>
</feature>
<dbReference type="Pfam" id="PF13245">
    <property type="entry name" value="AAA_19"/>
    <property type="match status" value="1"/>
</dbReference>
<proteinExistence type="predicted"/>
<dbReference type="Pfam" id="PF13538">
    <property type="entry name" value="UvrD_C_2"/>
    <property type="match status" value="1"/>
</dbReference>
<dbReference type="STRING" id="576118.SAMN05216216_10216"/>
<dbReference type="Proteomes" id="UP000199008">
    <property type="component" value="Unassembled WGS sequence"/>
</dbReference>